<proteinExistence type="predicted"/>
<gene>
    <name evidence="1" type="ORF">CRU78_00260</name>
</gene>
<reference evidence="1 2" key="1">
    <citation type="submission" date="2017-09" db="EMBL/GenBank/DDBJ databases">
        <title>Metagenomic Analysis Reveals Denitrifying Candidatus Accumulibacter and Flanking Population as a Source of N2O.</title>
        <authorList>
            <person name="Gao H."/>
            <person name="Mao Y."/>
            <person name="Zhao X."/>
            <person name="Liu W.-T."/>
            <person name="Zhang T."/>
            <person name="Wells G."/>
        </authorList>
    </citation>
    <scope>NUCLEOTIDE SEQUENCE [LARGE SCALE GENOMIC DNA]</scope>
    <source>
        <strain evidence="1">CANDO_2_IC</strain>
    </source>
</reference>
<accession>A0A6A7RQ42</accession>
<sequence>MFERVVLRRSLDGPAITAGEIAEALLFYQNTHIILDRSSLIGLVRTIGMRMLLKVLALPDVNATYIEETTATHTQQTPSGPEYSLILFRFAGHEDVGLIKSGKGKIEYLLASNGYGKTEARNLADRFRRSVRYKRLSDDYYVQGGVIPLVRGDLLDQEYVAKAARIAAQDFLGHHSLPANFFFDVHSLGEKFRVTTNLDCDLVSRIQKAKDPNVGEYTPASVASALLNASVGLVFAGHYGGDFYTSETESRIIDLRQRYLLHRFRRDRSELGKFREVTLQGSPSVAETINRGDRSFEEFFELLSSAQKFKHWIKSKSPDESLVAAYVEDITAIGWLSRVPGKVLRYVIGAAVGAINPVASLALSAGDSFFLERLTSGWRPNHFIASHVKPFVDPESERD</sequence>
<name>A0A6A7RQ42_9PROT</name>
<protein>
    <submittedName>
        <fullName evidence="1">Uncharacterized protein</fullName>
    </submittedName>
</protein>
<dbReference type="Proteomes" id="UP000342300">
    <property type="component" value="Unassembled WGS sequence"/>
</dbReference>
<dbReference type="EMBL" id="PDHS01000006">
    <property type="protein sequence ID" value="MQM29052.1"/>
    <property type="molecule type" value="Genomic_DNA"/>
</dbReference>
<dbReference type="AlphaFoldDB" id="A0A6A7RQ42"/>
<evidence type="ECO:0000313" key="2">
    <source>
        <dbReference type="Proteomes" id="UP000342300"/>
    </source>
</evidence>
<evidence type="ECO:0000313" key="1">
    <source>
        <dbReference type="EMBL" id="MQM29052.1"/>
    </source>
</evidence>
<organism evidence="1 2">
    <name type="scientific">Candidatus Accumulibacter phosphatis</name>
    <dbReference type="NCBI Taxonomy" id="327160"/>
    <lineage>
        <taxon>Bacteria</taxon>
        <taxon>Pseudomonadati</taxon>
        <taxon>Pseudomonadota</taxon>
        <taxon>Betaproteobacteria</taxon>
        <taxon>Candidatus Accumulibacter</taxon>
    </lineage>
</organism>
<comment type="caution">
    <text evidence="1">The sequence shown here is derived from an EMBL/GenBank/DDBJ whole genome shotgun (WGS) entry which is preliminary data.</text>
</comment>